<comment type="similarity">
    <text evidence="6">Belongs to the cytochrome c oxidase subunit 6A family.</text>
</comment>
<dbReference type="Proteomes" id="UP000650833">
    <property type="component" value="Unassembled WGS sequence"/>
</dbReference>
<proteinExistence type="inferred from homology"/>
<feature type="region of interest" description="Disordered" evidence="7">
    <location>
        <begin position="308"/>
        <end position="330"/>
    </location>
</feature>
<keyword evidence="5 8" id="KW-0472">Membrane</keyword>
<protein>
    <submittedName>
        <fullName evidence="9">Uncharacterized protein</fullName>
    </submittedName>
</protein>
<dbReference type="InterPro" id="IPR001349">
    <property type="entry name" value="Cyt_c_oxidase_su6a"/>
</dbReference>
<sequence length="354" mass="40698">MASRILNSQIVASIKRAGVRYQSTAVDGGFTAERDAIKHHASDAAGTWKKISIFVTIPCLAAAGFNAYNLYEAHHEHQKHHPKEWVKYPYINFRARDYFWGKESLFFNPDVNLSAQEDNDSSLNRQYSSTQAIEIMPSFKIQIEWLHLSVIILYTAGLVITSTIYIYWYFVPLAVFIGIQWIYYTYGLLDRESYIMDQLELSWQTAYKDSLFILENIQNQWHCQGFSTIFDRPAFSLTKNVDNMNACYPILSKTFGSTIFIWGIGLWVVKLIQIIGLLACYALYIHAHHDFKQNDEEQGAIQLPGEDFDSEIYTDDDDNNDNDDDDDDDTATIVVASTAVNEKLPFEDNSEYPF</sequence>
<evidence type="ECO:0000256" key="7">
    <source>
        <dbReference type="SAM" id="MobiDB-lite"/>
    </source>
</evidence>
<reference evidence="9" key="1">
    <citation type="submission" date="2020-12" db="EMBL/GenBank/DDBJ databases">
        <title>Metabolic potential, ecology and presence of endohyphal bacteria is reflected in genomic diversity of Mucoromycotina.</title>
        <authorList>
            <person name="Muszewska A."/>
            <person name="Okrasinska A."/>
            <person name="Steczkiewicz K."/>
            <person name="Drgas O."/>
            <person name="Orlowska M."/>
            <person name="Perlinska-Lenart U."/>
            <person name="Aleksandrzak-Piekarczyk T."/>
            <person name="Szatraj K."/>
            <person name="Zielenkiewicz U."/>
            <person name="Pilsyk S."/>
            <person name="Malc E."/>
            <person name="Mieczkowski P."/>
            <person name="Kruszewska J.S."/>
            <person name="Biernat P."/>
            <person name="Pawlowska J."/>
        </authorList>
    </citation>
    <scope>NUCLEOTIDE SEQUENCE</scope>
    <source>
        <strain evidence="9">CBS 226.32</strain>
    </source>
</reference>
<evidence type="ECO:0000313" key="10">
    <source>
        <dbReference type="Proteomes" id="UP000650833"/>
    </source>
</evidence>
<dbReference type="EMBL" id="JAEPRC010000067">
    <property type="protein sequence ID" value="KAG2211388.1"/>
    <property type="molecule type" value="Genomic_DNA"/>
</dbReference>
<dbReference type="AlphaFoldDB" id="A0A8H7VCE9"/>
<dbReference type="Gene3D" id="4.10.95.10">
    <property type="entry name" value="Cytochrome c oxidase, subunit VIa"/>
    <property type="match status" value="1"/>
</dbReference>
<dbReference type="GO" id="GO:0005743">
    <property type="term" value="C:mitochondrial inner membrane"/>
    <property type="evidence" value="ECO:0007669"/>
    <property type="project" value="UniProtKB-SubCell"/>
</dbReference>
<feature type="transmembrane region" description="Helical" evidence="8">
    <location>
        <begin position="143"/>
        <end position="160"/>
    </location>
</feature>
<organism evidence="9 10">
    <name type="scientific">Mucor plumbeus</name>
    <dbReference type="NCBI Taxonomy" id="97098"/>
    <lineage>
        <taxon>Eukaryota</taxon>
        <taxon>Fungi</taxon>
        <taxon>Fungi incertae sedis</taxon>
        <taxon>Mucoromycota</taxon>
        <taxon>Mucoromycotina</taxon>
        <taxon>Mucoromycetes</taxon>
        <taxon>Mucorales</taxon>
        <taxon>Mucorineae</taxon>
        <taxon>Mucoraceae</taxon>
        <taxon>Mucor</taxon>
    </lineage>
</organism>
<keyword evidence="10" id="KW-1185">Reference proteome</keyword>
<evidence type="ECO:0000256" key="8">
    <source>
        <dbReference type="SAM" id="Phobius"/>
    </source>
</evidence>
<keyword evidence="8" id="KW-1133">Transmembrane helix</keyword>
<evidence type="ECO:0000256" key="4">
    <source>
        <dbReference type="ARBA" id="ARBA00023128"/>
    </source>
</evidence>
<dbReference type="Pfam" id="PF02046">
    <property type="entry name" value="COX6A"/>
    <property type="match status" value="1"/>
</dbReference>
<keyword evidence="3" id="KW-0809">Transit peptide</keyword>
<feature type="transmembrane region" description="Helical" evidence="8">
    <location>
        <begin position="259"/>
        <end position="284"/>
    </location>
</feature>
<gene>
    <name evidence="9" type="ORF">INT46_001619</name>
</gene>
<dbReference type="GO" id="GO:0006123">
    <property type="term" value="P:mitochondrial electron transport, cytochrome c to oxygen"/>
    <property type="evidence" value="ECO:0007669"/>
    <property type="project" value="TreeGrafter"/>
</dbReference>
<evidence type="ECO:0000256" key="1">
    <source>
        <dbReference type="ARBA" id="ARBA00004273"/>
    </source>
</evidence>
<evidence type="ECO:0000313" key="9">
    <source>
        <dbReference type="EMBL" id="KAG2211388.1"/>
    </source>
</evidence>
<dbReference type="GO" id="GO:0030234">
    <property type="term" value="F:enzyme regulator activity"/>
    <property type="evidence" value="ECO:0007669"/>
    <property type="project" value="TreeGrafter"/>
</dbReference>
<dbReference type="PANTHER" id="PTHR11504:SF0">
    <property type="entry name" value="CYTOCHROME C OXIDASE SUBUNIT"/>
    <property type="match status" value="1"/>
</dbReference>
<evidence type="ECO:0000256" key="5">
    <source>
        <dbReference type="ARBA" id="ARBA00023136"/>
    </source>
</evidence>
<evidence type="ECO:0000256" key="6">
    <source>
        <dbReference type="RuleBase" id="RU004396"/>
    </source>
</evidence>
<name>A0A8H7VCE9_9FUNG</name>
<accession>A0A8H7VCE9</accession>
<comment type="subcellular location">
    <subcellularLocation>
        <location evidence="1">Mitochondrion inner membrane</location>
    </subcellularLocation>
</comment>
<keyword evidence="2" id="KW-0999">Mitochondrion inner membrane</keyword>
<feature type="transmembrane region" description="Helical" evidence="8">
    <location>
        <begin position="166"/>
        <end position="186"/>
    </location>
</feature>
<keyword evidence="8" id="KW-0812">Transmembrane</keyword>
<keyword evidence="4" id="KW-0496">Mitochondrion</keyword>
<dbReference type="SUPFAM" id="SSF81411">
    <property type="entry name" value="Mitochondrial cytochrome c oxidase subunit VIa"/>
    <property type="match status" value="1"/>
</dbReference>
<evidence type="ECO:0000256" key="2">
    <source>
        <dbReference type="ARBA" id="ARBA00022792"/>
    </source>
</evidence>
<evidence type="ECO:0000256" key="3">
    <source>
        <dbReference type="ARBA" id="ARBA00022946"/>
    </source>
</evidence>
<dbReference type="PANTHER" id="PTHR11504">
    <property type="entry name" value="CYTOCHROME C OXIDASE POLYPEPTIDE VIA"/>
    <property type="match status" value="1"/>
</dbReference>
<dbReference type="OrthoDB" id="2220953at2759"/>
<comment type="caution">
    <text evidence="9">The sequence shown here is derived from an EMBL/GenBank/DDBJ whole genome shotgun (WGS) entry which is preliminary data.</text>
</comment>
<dbReference type="InterPro" id="IPR036418">
    <property type="entry name" value="Cyt_c_oxidase_su6a_sf"/>
</dbReference>